<proteinExistence type="predicted"/>
<keyword evidence="3" id="KW-1185">Reference proteome</keyword>
<keyword evidence="1" id="KW-0472">Membrane</keyword>
<feature type="transmembrane region" description="Helical" evidence="1">
    <location>
        <begin position="35"/>
        <end position="52"/>
    </location>
</feature>
<dbReference type="RefSeq" id="WP_013787445.1">
    <property type="nucleotide sequence ID" value="NC_015555.1"/>
</dbReference>
<dbReference type="AlphaFoldDB" id="F6BI88"/>
<dbReference type="KEGG" id="txy:Thexy_0648"/>
<reference evidence="2" key="1">
    <citation type="submission" date="2011-05" db="EMBL/GenBank/DDBJ databases">
        <title>Complete sequence of Thermoanaerobacterium xylanolyticum LX-11.</title>
        <authorList>
            <consortium name="US DOE Joint Genome Institute"/>
            <person name="Lucas S."/>
            <person name="Han J."/>
            <person name="Lapidus A."/>
            <person name="Cheng J.-F."/>
            <person name="Goodwin L."/>
            <person name="Pitluck S."/>
            <person name="Peters L."/>
            <person name="Mikhailova N."/>
            <person name="Lu M."/>
            <person name="Han C."/>
            <person name="Tapia R."/>
            <person name="Land M."/>
            <person name="Hauser L."/>
            <person name="Kyrpides N."/>
            <person name="Ivanova N."/>
            <person name="Pagani I."/>
            <person name="Hemme C."/>
            <person name="Woyke T."/>
        </authorList>
    </citation>
    <scope>NUCLEOTIDE SEQUENCE</scope>
    <source>
        <strain evidence="2">LX-11</strain>
    </source>
</reference>
<protein>
    <submittedName>
        <fullName evidence="2">Uncharacterized protein</fullName>
    </submittedName>
</protein>
<dbReference type="eggNOG" id="COG5433">
    <property type="taxonomic scope" value="Bacteria"/>
</dbReference>
<organism evidence="2 3">
    <name type="scientific">Thermoanaerobacterium xylanolyticum (strain ATCC 49914 / DSM 7097 / LX-11)</name>
    <dbReference type="NCBI Taxonomy" id="858215"/>
    <lineage>
        <taxon>Bacteria</taxon>
        <taxon>Bacillati</taxon>
        <taxon>Bacillota</taxon>
        <taxon>Clostridia</taxon>
        <taxon>Thermoanaerobacterales</taxon>
        <taxon>Thermoanaerobacteraceae</taxon>
        <taxon>Thermoanaerobacterium</taxon>
    </lineage>
</organism>
<dbReference type="EMBL" id="CP002739">
    <property type="protein sequence ID" value="AEF16696.1"/>
    <property type="molecule type" value="Genomic_DNA"/>
</dbReference>
<evidence type="ECO:0000313" key="3">
    <source>
        <dbReference type="Proteomes" id="UP000007239"/>
    </source>
</evidence>
<accession>F6BI88</accession>
<dbReference type="HOGENOM" id="CLU_2385188_0_0_9"/>
<dbReference type="Proteomes" id="UP000007239">
    <property type="component" value="Chromosome"/>
</dbReference>
<name>F6BI88_THEXL</name>
<evidence type="ECO:0000313" key="2">
    <source>
        <dbReference type="EMBL" id="AEF16696.1"/>
    </source>
</evidence>
<keyword evidence="1" id="KW-1133">Transmembrane helix</keyword>
<gene>
    <name evidence="2" type="ordered locus">Thexy_0648</name>
</gene>
<sequence length="94" mass="11300">MNKSYLKQMLIYFSKIYHLGEKINTLKDKRAKSSVKISTVTFVVLFGFMLQIRSFNRLEHWLKKGKFKKVLPKKTKIPRIDTIRRVFKLSVKFF</sequence>
<keyword evidence="1" id="KW-0812">Transmembrane</keyword>
<evidence type="ECO:0000256" key="1">
    <source>
        <dbReference type="SAM" id="Phobius"/>
    </source>
</evidence>